<organism evidence="2">
    <name type="scientific">hydrothermal vent metagenome</name>
    <dbReference type="NCBI Taxonomy" id="652676"/>
    <lineage>
        <taxon>unclassified sequences</taxon>
        <taxon>metagenomes</taxon>
        <taxon>ecological metagenomes</taxon>
    </lineage>
</organism>
<accession>A0A3B1CDR9</accession>
<reference evidence="2" key="1">
    <citation type="submission" date="2018-06" db="EMBL/GenBank/DDBJ databases">
        <authorList>
            <person name="Zhirakovskaya E."/>
        </authorList>
    </citation>
    <scope>NUCLEOTIDE SEQUENCE</scope>
</reference>
<evidence type="ECO:0000259" key="1">
    <source>
        <dbReference type="PROSITE" id="PS50828"/>
    </source>
</evidence>
<dbReference type="EMBL" id="UOGD01000237">
    <property type="protein sequence ID" value="VAX22853.1"/>
    <property type="molecule type" value="Genomic_DNA"/>
</dbReference>
<feature type="domain" description="Smr" evidence="1">
    <location>
        <begin position="286"/>
        <end position="344"/>
    </location>
</feature>
<dbReference type="SUPFAM" id="SSF158949">
    <property type="entry name" value="Smr-associated domain-like"/>
    <property type="match status" value="1"/>
</dbReference>
<name>A0A3B1CDR9_9ZZZZ</name>
<dbReference type="Pfam" id="PF01713">
    <property type="entry name" value="Smr"/>
    <property type="match status" value="1"/>
</dbReference>
<dbReference type="InterPro" id="IPR002625">
    <property type="entry name" value="Smr_dom"/>
</dbReference>
<dbReference type="Gene3D" id="2.60.40.1600">
    <property type="entry name" value="Smr-associated-like"/>
    <property type="match status" value="1"/>
</dbReference>
<dbReference type="InterPro" id="IPR018598">
    <property type="entry name" value="DUF2027"/>
</dbReference>
<dbReference type="Gene3D" id="3.30.1370.110">
    <property type="match status" value="1"/>
</dbReference>
<dbReference type="Pfam" id="PF09640">
    <property type="entry name" value="DUF2027"/>
    <property type="match status" value="1"/>
</dbReference>
<protein>
    <submittedName>
        <fullName evidence="2">Putative DNA mismatch repair protein</fullName>
    </submittedName>
</protein>
<evidence type="ECO:0000313" key="2">
    <source>
        <dbReference type="EMBL" id="VAX22853.1"/>
    </source>
</evidence>
<proteinExistence type="predicted"/>
<sequence>MVKVGDKVKFLNDVGGGVITRIVGKNLAHVENEDGFEIPTLISQLVKEEDGTESFNLPGNTGEVELTEEPILQAETKPVFIEGKDNPDFYLAFVPQIEENPVGGDIGAWLVNDSNFHLIAHYSHNAGGLYKSIWAGAQEPNSVKHLEDFSHIDLANLPGFCFQVIYFSEESREIYQPVVKEIKVNPVKFYKEKTFFKTQFFKRNALLLAISNNLQSVELDKLTNSDVQEVLRQKQTESIQPKKPVVKKRSADFVEVDLHIHELLDNYSGLSNHDILDIQMGRFRSEMDRAIKNKVKRIVFIHGIGQGTLKAEIIKELKTKYRKYYFQDASFKEYGYGATMVILQKG</sequence>
<dbReference type="InterPro" id="IPR036063">
    <property type="entry name" value="Smr_dom_sf"/>
</dbReference>
<dbReference type="AlphaFoldDB" id="A0A3B1CDR9"/>
<dbReference type="InterPro" id="IPR036781">
    <property type="entry name" value="Smr_assoc-like_sf"/>
</dbReference>
<gene>
    <name evidence="2" type="ORF">MNBD_IGNAVI01-2108</name>
</gene>
<dbReference type="PROSITE" id="PS50828">
    <property type="entry name" value="SMR"/>
    <property type="match status" value="1"/>
</dbReference>